<dbReference type="AlphaFoldDB" id="A0A1V1P751"/>
<dbReference type="EMBL" id="ATBP01000389">
    <property type="protein sequence ID" value="ETR70661.1"/>
    <property type="molecule type" value="Genomic_DNA"/>
</dbReference>
<dbReference type="Proteomes" id="UP000189670">
    <property type="component" value="Unassembled WGS sequence"/>
</dbReference>
<protein>
    <submittedName>
        <fullName evidence="2">Uncharacterized protein</fullName>
    </submittedName>
</protein>
<evidence type="ECO:0000256" key="1">
    <source>
        <dbReference type="SAM" id="MobiDB-lite"/>
    </source>
</evidence>
<name>A0A1V1P751_9BACT</name>
<feature type="non-terminal residue" evidence="2">
    <location>
        <position position="105"/>
    </location>
</feature>
<organism evidence="2 3">
    <name type="scientific">Candidatus Magnetoglobus multicellularis str. Araruama</name>
    <dbReference type="NCBI Taxonomy" id="890399"/>
    <lineage>
        <taxon>Bacteria</taxon>
        <taxon>Pseudomonadati</taxon>
        <taxon>Thermodesulfobacteriota</taxon>
        <taxon>Desulfobacteria</taxon>
        <taxon>Desulfobacterales</taxon>
        <taxon>Desulfobacteraceae</taxon>
        <taxon>Candidatus Magnetoglobus</taxon>
    </lineage>
</organism>
<comment type="caution">
    <text evidence="2">The sequence shown here is derived from an EMBL/GenBank/DDBJ whole genome shotgun (WGS) entry which is preliminary data.</text>
</comment>
<sequence>MEIRNFRAMEWLSFPVVNNSYYLQSDSGGATYFFNDANQLCKIEYDSGSITLVYDDDGFLIEEKYSNGNQWTIEYNADKTQSTDSFVKGDGGTVSQVNHSTYDNH</sequence>
<accession>A0A1V1P751</accession>
<reference evidence="3" key="1">
    <citation type="submission" date="2012-11" db="EMBL/GenBank/DDBJ databases">
        <authorList>
            <person name="Lucero-Rivera Y.E."/>
            <person name="Tovar-Ramirez D."/>
        </authorList>
    </citation>
    <scope>NUCLEOTIDE SEQUENCE [LARGE SCALE GENOMIC DNA]</scope>
    <source>
        <strain evidence="3">Araruama</strain>
    </source>
</reference>
<feature type="compositionally biased region" description="Polar residues" evidence="1">
    <location>
        <begin position="93"/>
        <end position="105"/>
    </location>
</feature>
<evidence type="ECO:0000313" key="3">
    <source>
        <dbReference type="Proteomes" id="UP000189670"/>
    </source>
</evidence>
<gene>
    <name evidence="2" type="ORF">OMM_08658</name>
</gene>
<dbReference type="Gene3D" id="2.180.10.10">
    <property type="entry name" value="RHS repeat-associated core"/>
    <property type="match status" value="1"/>
</dbReference>
<proteinExistence type="predicted"/>
<evidence type="ECO:0000313" key="2">
    <source>
        <dbReference type="EMBL" id="ETR70661.1"/>
    </source>
</evidence>
<feature type="region of interest" description="Disordered" evidence="1">
    <location>
        <begin position="84"/>
        <end position="105"/>
    </location>
</feature>